<dbReference type="Proteomes" id="UP000515121">
    <property type="component" value="Unplaced"/>
</dbReference>
<dbReference type="KEGG" id="dzi:111287716"/>
<name>A0A6P5Y118_DURZI</name>
<dbReference type="SUPFAM" id="SSF53756">
    <property type="entry name" value="UDP-Glycosyltransferase/glycogen phosphorylase"/>
    <property type="match status" value="1"/>
</dbReference>
<dbReference type="OrthoDB" id="5835829at2759"/>
<proteinExistence type="inferred from homology"/>
<sequence length="439" mass="48083">MEKGHGKGGAHILIIPFPAAGHLLPHLDLTNQLLLRGLTATVVVTPEMLHYLNTILSLHSPNIQPLVLPFPTHSPILVGVENIENVTIHLLPHMVTAFSELHDPLVDWFRSHPSPPVAIITDLFLCCWVNKLASHLNIPNIGFSALNANTVLSWFIYGKDPAVSLPGEIFIGCMQSWGIIFNTFRELDGEKMNFIKEDFIKHDRLWAVGPLPRINKAPNMVHSEKDQRPSSTLHDQVIAWLDSCDVDKSVVYVGFGTQISLSNEQMEAVASALETSGVRFIWTVKIPSNGDNQSLVIPKGFEDRVAGRGLVIKGWAPQVAILGHRAVGSYLTHCGWNSTLEGILGGVLLLAWPMQADHFNNTKLLVDELGAAIKVCEGLETVPDATKLAQILADSVKTARPERIQAMKLQRSALDAIKEGGSSYKSLDVLAEELSCLST</sequence>
<dbReference type="PANTHER" id="PTHR48047">
    <property type="entry name" value="GLYCOSYLTRANSFERASE"/>
    <property type="match status" value="1"/>
</dbReference>
<dbReference type="AlphaFoldDB" id="A0A6P5Y118"/>
<protein>
    <submittedName>
        <fullName evidence="5">UDP-glycosyltransferase 89C1-like</fullName>
    </submittedName>
</protein>
<dbReference type="Pfam" id="PF00201">
    <property type="entry name" value="UDPGT"/>
    <property type="match status" value="1"/>
</dbReference>
<dbReference type="InterPro" id="IPR002213">
    <property type="entry name" value="UDP_glucos_trans"/>
</dbReference>
<dbReference type="GO" id="GO:0035251">
    <property type="term" value="F:UDP-glucosyltransferase activity"/>
    <property type="evidence" value="ECO:0007669"/>
    <property type="project" value="TreeGrafter"/>
</dbReference>
<evidence type="ECO:0000313" key="5">
    <source>
        <dbReference type="RefSeq" id="XP_022734123.1"/>
    </source>
</evidence>
<keyword evidence="3" id="KW-0808">Transferase</keyword>
<organism evidence="4 5">
    <name type="scientific">Durio zibethinus</name>
    <name type="common">Durian</name>
    <dbReference type="NCBI Taxonomy" id="66656"/>
    <lineage>
        <taxon>Eukaryota</taxon>
        <taxon>Viridiplantae</taxon>
        <taxon>Streptophyta</taxon>
        <taxon>Embryophyta</taxon>
        <taxon>Tracheophyta</taxon>
        <taxon>Spermatophyta</taxon>
        <taxon>Magnoliopsida</taxon>
        <taxon>eudicotyledons</taxon>
        <taxon>Gunneridae</taxon>
        <taxon>Pentapetalae</taxon>
        <taxon>rosids</taxon>
        <taxon>malvids</taxon>
        <taxon>Malvales</taxon>
        <taxon>Malvaceae</taxon>
        <taxon>Helicteroideae</taxon>
        <taxon>Durio</taxon>
    </lineage>
</organism>
<accession>A0A6P5Y118</accession>
<reference evidence="5" key="1">
    <citation type="submission" date="2025-08" db="UniProtKB">
        <authorList>
            <consortium name="RefSeq"/>
        </authorList>
    </citation>
    <scope>IDENTIFICATION</scope>
    <source>
        <tissue evidence="5">Fruit stalk</tissue>
    </source>
</reference>
<dbReference type="CDD" id="cd03784">
    <property type="entry name" value="GT1_Gtf-like"/>
    <property type="match status" value="1"/>
</dbReference>
<evidence type="ECO:0000256" key="2">
    <source>
        <dbReference type="ARBA" id="ARBA00022676"/>
    </source>
</evidence>
<keyword evidence="4" id="KW-1185">Reference proteome</keyword>
<comment type="similarity">
    <text evidence="1">Belongs to the UDP-glycosyltransferase family.</text>
</comment>
<evidence type="ECO:0000256" key="3">
    <source>
        <dbReference type="ARBA" id="ARBA00022679"/>
    </source>
</evidence>
<dbReference type="GO" id="GO:0051555">
    <property type="term" value="P:flavonol biosynthetic process"/>
    <property type="evidence" value="ECO:0007669"/>
    <property type="project" value="TreeGrafter"/>
</dbReference>
<evidence type="ECO:0000313" key="4">
    <source>
        <dbReference type="Proteomes" id="UP000515121"/>
    </source>
</evidence>
<dbReference type="GeneID" id="111287716"/>
<keyword evidence="2" id="KW-0328">Glycosyltransferase</keyword>
<dbReference type="FunFam" id="3.40.50.2000:FF:000060">
    <property type="entry name" value="Glycosyltransferase"/>
    <property type="match status" value="1"/>
</dbReference>
<dbReference type="RefSeq" id="XP_022734123.1">
    <property type="nucleotide sequence ID" value="XM_022878388.1"/>
</dbReference>
<evidence type="ECO:0000256" key="1">
    <source>
        <dbReference type="ARBA" id="ARBA00009995"/>
    </source>
</evidence>
<dbReference type="Gene3D" id="3.40.50.2000">
    <property type="entry name" value="Glycogen Phosphorylase B"/>
    <property type="match status" value="2"/>
</dbReference>
<gene>
    <name evidence="5" type="primary">LOC111287716</name>
</gene>
<dbReference type="PANTHER" id="PTHR48047:SF5">
    <property type="entry name" value="FLAVONOL 7-O-RHAMNOSYLTRANSFERASE"/>
    <property type="match status" value="1"/>
</dbReference>